<evidence type="ECO:0000256" key="1">
    <source>
        <dbReference type="ARBA" id="ARBA00006745"/>
    </source>
</evidence>
<dbReference type="InterPro" id="IPR006680">
    <property type="entry name" value="Amidohydro-rel"/>
</dbReference>
<dbReference type="SUPFAM" id="SSF51338">
    <property type="entry name" value="Composite domain of metallo-dependent hydrolases"/>
    <property type="match status" value="1"/>
</dbReference>
<proteinExistence type="inferred from homology"/>
<comment type="caution">
    <text evidence="4">The sequence shown here is derived from an EMBL/GenBank/DDBJ whole genome shotgun (WGS) entry which is preliminary data.</text>
</comment>
<sequence length="479" mass="51916">MSEFIAHDALLGAGCDSRGPVRITHDDGRITAIEPLGARPAGPRRLVMPCFANAHDHGRPLPTVAFGAVDKPLETWLLRLAVAPSVDPYIAACASFGRAALGGSGAVMMHCTRAQGLNDLPTEVAAVARAADTVGIRAAFAVGLRDRNPLVYGDDATIRAAMDAETRPVADRYFNVPNQSIDAMLESVDACAEAVTDRDLDVQYGPTGVQWCSDALLAAIAQASADTGRRVHMHLLETRYQREWADRQYPNGIVQHLAEIGLLGPRLTLAHCVWARDDELERIAESGATIAVNTSSNLHLRSGIAPLRRMLDTGCRVALGLDGSALDQDDDALREMRLTRLVHADRGFESWAGHRDMLACATSHGRVCIGAPGDGRLAAGQPADWLVLDLARLQRYDLVDNPIPASLFSHTTAAHIDQLWVGGQPVVCDAALVNLDIAAVHDELIDQYRRRWTDRRPLQAVWSDIEAHVHGWYQQSGCC</sequence>
<reference evidence="4 5" key="2">
    <citation type="journal article" date="2013" name="PLoS ONE">
        <title>INDIGO - INtegrated Data Warehouse of MIcrobial GenOmes with Examples from the Red Sea Extremophiles.</title>
        <authorList>
            <person name="Alam I."/>
            <person name="Antunes A."/>
            <person name="Kamau A.A."/>
            <person name="Ba Alawi W."/>
            <person name="Kalkatawi M."/>
            <person name="Stingl U."/>
            <person name="Bajic V.B."/>
        </authorList>
    </citation>
    <scope>NUCLEOTIDE SEQUENCE [LARGE SCALE GENOMIC DNA]</scope>
    <source>
        <strain evidence="4 5">E1L3A</strain>
    </source>
</reference>
<comment type="similarity">
    <text evidence="1">Belongs to the metallo-dependent hydrolases superfamily. ATZ/TRZ family.</text>
</comment>
<feature type="domain" description="Amidohydrolase-related" evidence="3">
    <location>
        <begin position="46"/>
        <end position="426"/>
    </location>
</feature>
<evidence type="ECO:0000313" key="4">
    <source>
        <dbReference type="EMBL" id="ERJ19582.1"/>
    </source>
</evidence>
<dbReference type="Proteomes" id="UP000006242">
    <property type="component" value="Unassembled WGS sequence"/>
</dbReference>
<protein>
    <submittedName>
        <fullName evidence="4">5-methylthioadenosine-S-adenosylhomocysteine deaminase protein</fullName>
        <ecNumber evidence="4">3.5.99.3</ecNumber>
    </submittedName>
</protein>
<evidence type="ECO:0000259" key="3">
    <source>
        <dbReference type="Pfam" id="PF01979"/>
    </source>
</evidence>
<reference evidence="4 5" key="1">
    <citation type="journal article" date="2011" name="J. Bacteriol.">
        <title>Genome sequence of Salinisphaera shabanensis, a gammaproteobacterium from the harsh, variable environment of the brine-seawater interface of the Shaban Deep in the Red Sea.</title>
        <authorList>
            <person name="Antunes A."/>
            <person name="Alam I."/>
            <person name="Bajic V.B."/>
            <person name="Stingl U."/>
        </authorList>
    </citation>
    <scope>NUCLEOTIDE SEQUENCE [LARGE SCALE GENOMIC DNA]</scope>
    <source>
        <strain evidence="4 5">E1L3A</strain>
    </source>
</reference>
<dbReference type="EC" id="3.5.99.3" evidence="4"/>
<keyword evidence="2 4" id="KW-0378">Hydrolase</keyword>
<accession>U2EN80</accession>
<evidence type="ECO:0000313" key="5">
    <source>
        <dbReference type="Proteomes" id="UP000006242"/>
    </source>
</evidence>
<dbReference type="eggNOG" id="COG0402">
    <property type="taxonomic scope" value="Bacteria"/>
</dbReference>
<dbReference type="SUPFAM" id="SSF51556">
    <property type="entry name" value="Metallo-dependent hydrolases"/>
    <property type="match status" value="1"/>
</dbReference>
<dbReference type="GO" id="GO:0016810">
    <property type="term" value="F:hydrolase activity, acting on carbon-nitrogen (but not peptide) bonds"/>
    <property type="evidence" value="ECO:0007669"/>
    <property type="project" value="InterPro"/>
</dbReference>
<dbReference type="InterPro" id="IPR050287">
    <property type="entry name" value="MTA/SAH_deaminase"/>
</dbReference>
<dbReference type="PANTHER" id="PTHR43794:SF11">
    <property type="entry name" value="AMIDOHYDROLASE-RELATED DOMAIN-CONTAINING PROTEIN"/>
    <property type="match status" value="1"/>
</dbReference>
<keyword evidence="5" id="KW-1185">Reference proteome</keyword>
<name>U2EN80_9GAMM</name>
<organism evidence="4 5">
    <name type="scientific">Salinisphaera shabanensis E1L3A</name>
    <dbReference type="NCBI Taxonomy" id="1033802"/>
    <lineage>
        <taxon>Bacteria</taxon>
        <taxon>Pseudomonadati</taxon>
        <taxon>Pseudomonadota</taxon>
        <taxon>Gammaproteobacteria</taxon>
        <taxon>Salinisphaerales</taxon>
        <taxon>Salinisphaeraceae</taxon>
        <taxon>Salinisphaera</taxon>
    </lineage>
</organism>
<dbReference type="Pfam" id="PF01979">
    <property type="entry name" value="Amidohydro_1"/>
    <property type="match status" value="1"/>
</dbReference>
<gene>
    <name evidence="4" type="primary">mtaD</name>
    <name evidence="4" type="ORF">SSPSH_001351</name>
</gene>
<dbReference type="RefSeq" id="WP_006912848.1">
    <property type="nucleotide sequence ID" value="NZ_AFNV02000008.1"/>
</dbReference>
<dbReference type="EMBL" id="AFNV02000008">
    <property type="protein sequence ID" value="ERJ19582.1"/>
    <property type="molecule type" value="Genomic_DNA"/>
</dbReference>
<dbReference type="OrthoDB" id="9787621at2"/>
<evidence type="ECO:0000256" key="2">
    <source>
        <dbReference type="ARBA" id="ARBA00022801"/>
    </source>
</evidence>
<dbReference type="InterPro" id="IPR011059">
    <property type="entry name" value="Metal-dep_hydrolase_composite"/>
</dbReference>
<dbReference type="STRING" id="1033802.SSPSH_001351"/>
<dbReference type="PANTHER" id="PTHR43794">
    <property type="entry name" value="AMINOHYDROLASE SSNA-RELATED"/>
    <property type="match status" value="1"/>
</dbReference>
<dbReference type="Gene3D" id="2.30.40.10">
    <property type="entry name" value="Urease, subunit C, domain 1"/>
    <property type="match status" value="1"/>
</dbReference>
<dbReference type="Gene3D" id="3.20.20.140">
    <property type="entry name" value="Metal-dependent hydrolases"/>
    <property type="match status" value="1"/>
</dbReference>
<dbReference type="AlphaFoldDB" id="U2EN80"/>
<dbReference type="InterPro" id="IPR032466">
    <property type="entry name" value="Metal_Hydrolase"/>
</dbReference>